<protein>
    <recommendedName>
        <fullName evidence="2">T20D4.11-like domain-containing protein</fullName>
    </recommendedName>
</protein>
<dbReference type="eggNOG" id="ENOG502TJ41">
    <property type="taxonomic scope" value="Eukaryota"/>
</dbReference>
<evidence type="ECO:0000313" key="4">
    <source>
        <dbReference type="Proteomes" id="UP000008281"/>
    </source>
</evidence>
<organism evidence="4">
    <name type="scientific">Caenorhabditis remanei</name>
    <name type="common">Caenorhabditis vulgaris</name>
    <dbReference type="NCBI Taxonomy" id="31234"/>
    <lineage>
        <taxon>Eukaryota</taxon>
        <taxon>Metazoa</taxon>
        <taxon>Ecdysozoa</taxon>
        <taxon>Nematoda</taxon>
        <taxon>Chromadorea</taxon>
        <taxon>Rhabditida</taxon>
        <taxon>Rhabditina</taxon>
        <taxon>Rhabditomorpha</taxon>
        <taxon>Rhabditoidea</taxon>
        <taxon>Rhabditidae</taxon>
        <taxon>Peloderinae</taxon>
        <taxon>Caenorhabditis</taxon>
    </lineage>
</organism>
<gene>
    <name evidence="3" type="ORF">CRE_19756</name>
</gene>
<keyword evidence="4" id="KW-1185">Reference proteome</keyword>
<dbReference type="EMBL" id="DS268476">
    <property type="protein sequence ID" value="EFP08813.1"/>
    <property type="molecule type" value="Genomic_DNA"/>
</dbReference>
<dbReference type="InParanoid" id="E3MTN0"/>
<dbReference type="OMA" id="CHAMESA"/>
<feature type="signal peptide" evidence="1">
    <location>
        <begin position="1"/>
        <end position="19"/>
    </location>
</feature>
<feature type="domain" description="T20D4.11-like" evidence="2">
    <location>
        <begin position="37"/>
        <end position="172"/>
    </location>
</feature>
<dbReference type="HOGENOM" id="CLU_064156_0_0_1"/>
<dbReference type="AlphaFoldDB" id="E3MTN0"/>
<name>E3MTN0_CAERE</name>
<feature type="chain" id="PRO_5003177465" description="T20D4.11-like domain-containing protein" evidence="1">
    <location>
        <begin position="20"/>
        <end position="367"/>
    </location>
</feature>
<dbReference type="Pfam" id="PF01579">
    <property type="entry name" value="DUF19"/>
    <property type="match status" value="1"/>
</dbReference>
<dbReference type="PANTHER" id="PTHR31897:SF12">
    <property type="entry name" value="DUF19 DOMAIN-CONTAINING PROTEIN"/>
    <property type="match status" value="1"/>
</dbReference>
<dbReference type="PANTHER" id="PTHR31897">
    <property type="entry name" value="PROTEIN CBG17011-RELATED"/>
    <property type="match status" value="1"/>
</dbReference>
<sequence length="367" mass="42507">MQFIFNLFLFFLIPILVDSIISRGDDPILCVTETNNGCKTQLEKKNSLLNNIPSNFPPLSSVLKNYTEQCQNVMKCASGLECFKGKSERDVFKTSCDDVGSRRYTFDYKCMAPFLRKLFDGGQNCTGDIIVGNLSTQIFKTQKQCFLNIAKSVCDTENFDFFQKNYDEVMELYTTRPAVDDEFCASPNDKFNKMQCEYLTGEFSQKTTTIPFLSITNRSNSEGQELFEMIKQTQNCLDNSCLDLSINVENNTRIFTDTFQASPTNLTKIFKLRPRLLEYSCLANITIYTFFREVSLCTMFYKKEDCVMSTIIKFCQEEILADFKNLEVSVGPRKEVYNSPDFEFAMFRDNKKKRRFVFTMKDDKLIE</sequence>
<evidence type="ECO:0000313" key="3">
    <source>
        <dbReference type="EMBL" id="EFP08813.1"/>
    </source>
</evidence>
<dbReference type="InterPro" id="IPR002542">
    <property type="entry name" value="T20D4.11-like_dom"/>
</dbReference>
<dbReference type="OrthoDB" id="5881792at2759"/>
<dbReference type="Proteomes" id="UP000008281">
    <property type="component" value="Unassembled WGS sequence"/>
</dbReference>
<evidence type="ECO:0000256" key="1">
    <source>
        <dbReference type="SAM" id="SignalP"/>
    </source>
</evidence>
<proteinExistence type="predicted"/>
<accession>E3MTN0</accession>
<reference evidence="3" key="1">
    <citation type="submission" date="2007-07" db="EMBL/GenBank/DDBJ databases">
        <title>PCAP assembly of the Caenorhabditis remanei genome.</title>
        <authorList>
            <consortium name="The Caenorhabditis remanei Sequencing Consortium"/>
            <person name="Wilson R.K."/>
        </authorList>
    </citation>
    <scope>NUCLEOTIDE SEQUENCE [LARGE SCALE GENOMIC DNA]</scope>
    <source>
        <strain evidence="3">PB4641</strain>
    </source>
</reference>
<evidence type="ECO:0000259" key="2">
    <source>
        <dbReference type="Pfam" id="PF01579"/>
    </source>
</evidence>
<keyword evidence="1" id="KW-0732">Signal</keyword>